<evidence type="ECO:0000256" key="1">
    <source>
        <dbReference type="SAM" id="Phobius"/>
    </source>
</evidence>
<evidence type="ECO:0000313" key="2">
    <source>
        <dbReference type="EMBL" id="EHM38419.1"/>
    </source>
</evidence>
<keyword evidence="1" id="KW-0812">Transmembrane</keyword>
<name>G9YJM0_9FIRM</name>
<evidence type="ECO:0000313" key="3">
    <source>
        <dbReference type="Proteomes" id="UP000005481"/>
    </source>
</evidence>
<reference evidence="2 3" key="1">
    <citation type="submission" date="2011-08" db="EMBL/GenBank/DDBJ databases">
        <authorList>
            <person name="Weinstock G."/>
            <person name="Sodergren E."/>
            <person name="Clifton S."/>
            <person name="Fulton L."/>
            <person name="Fulton B."/>
            <person name="Courtney L."/>
            <person name="Fronick C."/>
            <person name="Harrison M."/>
            <person name="Strong C."/>
            <person name="Farmer C."/>
            <person name="Delahaunty K."/>
            <person name="Markovic C."/>
            <person name="Hall O."/>
            <person name="Minx P."/>
            <person name="Tomlinson C."/>
            <person name="Mitreva M."/>
            <person name="Hou S."/>
            <person name="Chen J."/>
            <person name="Wollam A."/>
            <person name="Pepin K.H."/>
            <person name="Johnson M."/>
            <person name="Bhonagiri V."/>
            <person name="Zhang X."/>
            <person name="Suruliraj S."/>
            <person name="Warren W."/>
            <person name="Chinwalla A."/>
            <person name="Mardis E.R."/>
            <person name="Wilson R.K."/>
        </authorList>
    </citation>
    <scope>NUCLEOTIDE SEQUENCE [LARGE SCALE GENOMIC DNA]</scope>
    <source>
        <strain evidence="2 3">F0357</strain>
    </source>
</reference>
<dbReference type="HOGENOM" id="CLU_2582018_0_0_9"/>
<dbReference type="EMBL" id="AGCJ01000081">
    <property type="protein sequence ID" value="EHM38419.1"/>
    <property type="molecule type" value="Genomic_DNA"/>
</dbReference>
<dbReference type="STRING" id="861450.HMPREF0080_01873"/>
<feature type="transmembrane region" description="Helical" evidence="1">
    <location>
        <begin position="39"/>
        <end position="57"/>
    </location>
</feature>
<keyword evidence="3" id="KW-1185">Reference proteome</keyword>
<keyword evidence="1" id="KW-0472">Membrane</keyword>
<dbReference type="Proteomes" id="UP000005481">
    <property type="component" value="Unassembled WGS sequence"/>
</dbReference>
<accession>G9YJM0</accession>
<keyword evidence="1" id="KW-1133">Transmembrane helix</keyword>
<dbReference type="AlphaFoldDB" id="G9YJM0"/>
<proteinExistence type="predicted"/>
<comment type="caution">
    <text evidence="2">The sequence shown here is derived from an EMBL/GenBank/DDBJ whole genome shotgun (WGS) entry which is preliminary data.</text>
</comment>
<gene>
    <name evidence="2" type="ORF">HMPREF0080_01873</name>
</gene>
<organism evidence="2 3">
    <name type="scientific">Anaeroglobus geminatus F0357</name>
    <dbReference type="NCBI Taxonomy" id="861450"/>
    <lineage>
        <taxon>Bacteria</taxon>
        <taxon>Bacillati</taxon>
        <taxon>Bacillota</taxon>
        <taxon>Negativicutes</taxon>
        <taxon>Veillonellales</taxon>
        <taxon>Veillonellaceae</taxon>
        <taxon>Anaeroglobus</taxon>
    </lineage>
</organism>
<sequence length="80" mass="9036">MISNLRALIVFFVPPCRLYLKIIEGMKRVNDVKLPMSFLWGRFFASGLIGLGIYLTFMPLARVFHVAVQAGDRAGIMFSL</sequence>
<protein>
    <submittedName>
        <fullName evidence="2">Uncharacterized protein</fullName>
    </submittedName>
</protein>